<dbReference type="PANTHER" id="PTHR43106">
    <property type="entry name" value="DEHYDROGENASE-RELATED"/>
    <property type="match status" value="1"/>
</dbReference>
<dbReference type="Gene3D" id="3.50.50.60">
    <property type="entry name" value="FAD/NAD(P)-binding domain"/>
    <property type="match status" value="1"/>
</dbReference>
<organism evidence="1 2">
    <name type="scientific">Brasilonema octagenarum UFV-OR1</name>
    <dbReference type="NCBI Taxonomy" id="417115"/>
    <lineage>
        <taxon>Bacteria</taxon>
        <taxon>Bacillati</taxon>
        <taxon>Cyanobacteriota</taxon>
        <taxon>Cyanophyceae</taxon>
        <taxon>Nostocales</taxon>
        <taxon>Scytonemataceae</taxon>
        <taxon>Brasilonema</taxon>
        <taxon>Octagenarum group</taxon>
    </lineage>
</organism>
<accession>A0ABX1MIN6</accession>
<dbReference type="SUPFAM" id="SSF51905">
    <property type="entry name" value="FAD/NAD(P)-binding domain"/>
    <property type="match status" value="1"/>
</dbReference>
<comment type="caution">
    <text evidence="1">The sequence shown here is derived from an EMBL/GenBank/DDBJ whole genome shotgun (WGS) entry which is preliminary data.</text>
</comment>
<proteinExistence type="predicted"/>
<protein>
    <submittedName>
        <fullName evidence="1">Uncharacterized protein</fullName>
    </submittedName>
</protein>
<name>A0ABX1MIN6_9CYAN</name>
<evidence type="ECO:0000313" key="2">
    <source>
        <dbReference type="Proteomes" id="UP000762253"/>
    </source>
</evidence>
<dbReference type="InterPro" id="IPR036188">
    <property type="entry name" value="FAD/NAD-bd_sf"/>
</dbReference>
<gene>
    <name evidence="1" type="ORF">DP115_32890</name>
</gene>
<keyword evidence="2" id="KW-1185">Reference proteome</keyword>
<dbReference type="PANTHER" id="PTHR43106:SF1">
    <property type="entry name" value="DEHYDROGENASE-RELATED"/>
    <property type="match status" value="1"/>
</dbReference>
<sequence length="456" mass="51389">MITPNQLIYSDKLEAKNIYNVAILGAGPAGLASVAGLKNHNEVIIIEYGMHTHKRSHTNACHLGVGVGGAGLFSDGKFSYYPAGTAVYQLSKKNVITEAHQWVEGIMAKYGIESSSIADMKFEKQDFTSKIMEKKYPSFYASLQQRKNLMLDIADIKNKAHLLTDTKVLEIDKLGSVYIIKTQDVRTGIVDTVKAKKIIIATGRFGTKELKNMLGNNIKLPFRYLRTEFGIRLESSSDIGFLSRKDNPDVKFIWRNKFGEVRTFCTCRNGEIWSIPYQNDLSALSGRSDGPKSGFSNFGLLVRINSDTELGKSVMEKVINNDAIKNQESIVQSLHSFLGRNIQDTIDEYKDFKDIVAERPWFPKNKFKKGNIRKLLGKECSELLTIAINHLLDMSPDMDRKDVPRSHIGYSECKKNQRRAAVVADTSQRKMREAQPTLINRYGCFCTMTRISSSRI</sequence>
<dbReference type="Proteomes" id="UP000762253">
    <property type="component" value="Unassembled WGS sequence"/>
</dbReference>
<reference evidence="1 2" key="1">
    <citation type="submission" date="2018-06" db="EMBL/GenBank/DDBJ databases">
        <title>Comparative genomics of Brasilonema spp. strains.</title>
        <authorList>
            <person name="Alvarenga D.O."/>
            <person name="Fiore M.F."/>
            <person name="Varani A.M."/>
        </authorList>
    </citation>
    <scope>NUCLEOTIDE SEQUENCE [LARGE SCALE GENOMIC DNA]</scope>
    <source>
        <strain evidence="1 2">UFV-OR1</strain>
    </source>
</reference>
<evidence type="ECO:0000313" key="1">
    <source>
        <dbReference type="EMBL" id="NMF67276.1"/>
    </source>
</evidence>
<dbReference type="EMBL" id="QMEC01000251">
    <property type="protein sequence ID" value="NMF67276.1"/>
    <property type="molecule type" value="Genomic_DNA"/>
</dbReference>
<dbReference type="RefSeq" id="WP_169268818.1">
    <property type="nucleotide sequence ID" value="NZ_QMEC01000251.1"/>
</dbReference>